<reference evidence="1" key="2">
    <citation type="submission" date="2025-08" db="UniProtKB">
        <authorList>
            <consortium name="Ensembl"/>
        </authorList>
    </citation>
    <scope>IDENTIFICATION</scope>
</reference>
<protein>
    <submittedName>
        <fullName evidence="1">Uncharacterized protein</fullName>
    </submittedName>
</protein>
<dbReference type="Ensembl" id="ENSCSAVT00000010447.1">
    <property type="protein sequence ID" value="ENSCSAVP00000010322.1"/>
    <property type="gene ID" value="ENSCSAVG00000006083.1"/>
</dbReference>
<evidence type="ECO:0000313" key="2">
    <source>
        <dbReference type="Proteomes" id="UP000007875"/>
    </source>
</evidence>
<name>H2YYB1_CIOSA</name>
<reference evidence="2" key="1">
    <citation type="submission" date="2003-08" db="EMBL/GenBank/DDBJ databases">
        <authorList>
            <person name="Birren B."/>
            <person name="Nusbaum C."/>
            <person name="Abebe A."/>
            <person name="Abouelleil A."/>
            <person name="Adekoya E."/>
            <person name="Ait-zahra M."/>
            <person name="Allen N."/>
            <person name="Allen T."/>
            <person name="An P."/>
            <person name="Anderson M."/>
            <person name="Anderson S."/>
            <person name="Arachchi H."/>
            <person name="Armbruster J."/>
            <person name="Bachantsang P."/>
            <person name="Baldwin J."/>
            <person name="Barry A."/>
            <person name="Bayul T."/>
            <person name="Blitshsteyn B."/>
            <person name="Bloom T."/>
            <person name="Blye J."/>
            <person name="Boguslavskiy L."/>
            <person name="Borowsky M."/>
            <person name="Boukhgalter B."/>
            <person name="Brunache A."/>
            <person name="Butler J."/>
            <person name="Calixte N."/>
            <person name="Calvo S."/>
            <person name="Camarata J."/>
            <person name="Campo K."/>
            <person name="Chang J."/>
            <person name="Cheshatsang Y."/>
            <person name="Citroen M."/>
            <person name="Collymore A."/>
            <person name="Considine T."/>
            <person name="Cook A."/>
            <person name="Cooke P."/>
            <person name="Corum B."/>
            <person name="Cuomo C."/>
            <person name="David R."/>
            <person name="Dawoe T."/>
            <person name="Degray S."/>
            <person name="Dodge S."/>
            <person name="Dooley K."/>
            <person name="Dorje P."/>
            <person name="Dorjee K."/>
            <person name="Dorris L."/>
            <person name="Duffey N."/>
            <person name="Dupes A."/>
            <person name="Elkins T."/>
            <person name="Engels R."/>
            <person name="Erickson J."/>
            <person name="Farina A."/>
            <person name="Faro S."/>
            <person name="Ferreira P."/>
            <person name="Fischer H."/>
            <person name="Fitzgerald M."/>
            <person name="Foley K."/>
            <person name="Gage D."/>
            <person name="Galagan J."/>
            <person name="Gearin G."/>
            <person name="Gnerre S."/>
            <person name="Gnirke A."/>
            <person name="Goyette A."/>
            <person name="Graham J."/>
            <person name="Grandbois E."/>
            <person name="Gyaltsen K."/>
            <person name="Hafez N."/>
            <person name="Hagopian D."/>
            <person name="Hagos B."/>
            <person name="Hall J."/>
            <person name="Hatcher B."/>
            <person name="Heller A."/>
            <person name="Higgins H."/>
            <person name="Honan T."/>
            <person name="Horn A."/>
            <person name="Houde N."/>
            <person name="Hughes L."/>
            <person name="Hulme W."/>
            <person name="Husby E."/>
            <person name="Iliev I."/>
            <person name="Jaffe D."/>
            <person name="Jones C."/>
            <person name="Kamal M."/>
            <person name="Kamat A."/>
            <person name="Kamvysselis M."/>
            <person name="Karlsson E."/>
            <person name="Kells C."/>
            <person name="Kieu A."/>
            <person name="Kisner P."/>
            <person name="Kodira C."/>
            <person name="Kulbokas E."/>
            <person name="Labutti K."/>
            <person name="Lama D."/>
            <person name="Landers T."/>
            <person name="Leger J."/>
            <person name="Levine S."/>
            <person name="Lewis D."/>
            <person name="Lewis T."/>
            <person name="Lindblad-toh K."/>
            <person name="Liu X."/>
            <person name="Lokyitsang T."/>
            <person name="Lokyitsang Y."/>
            <person name="Lucien O."/>
            <person name="Lui A."/>
            <person name="Ma L.J."/>
            <person name="Mabbitt R."/>
            <person name="Macdonald J."/>
            <person name="Maclean C."/>
            <person name="Major J."/>
            <person name="Manning J."/>
            <person name="Marabella R."/>
            <person name="Maru K."/>
            <person name="Matthews C."/>
            <person name="Mauceli E."/>
            <person name="Mccarthy M."/>
            <person name="Mcdonough S."/>
            <person name="Mcghee T."/>
            <person name="Meldrim J."/>
            <person name="Meneus L."/>
            <person name="Mesirov J."/>
            <person name="Mihalev A."/>
            <person name="Mihova T."/>
            <person name="Mikkelsen T."/>
            <person name="Mlenga V."/>
            <person name="Moru K."/>
            <person name="Mozes J."/>
            <person name="Mulrain L."/>
            <person name="Munson G."/>
            <person name="Naylor J."/>
            <person name="Newes C."/>
            <person name="Nguyen C."/>
            <person name="Nguyen N."/>
            <person name="Nguyen T."/>
            <person name="Nicol R."/>
            <person name="Nielsen C."/>
            <person name="Nizzari M."/>
            <person name="Norbu C."/>
            <person name="Norbu N."/>
            <person name="O'donnell P."/>
            <person name="Okoawo O."/>
            <person name="O'leary S."/>
            <person name="Omotosho B."/>
            <person name="O'neill K."/>
            <person name="Osman S."/>
            <person name="Parker S."/>
            <person name="Perrin D."/>
            <person name="Phunkhang P."/>
            <person name="Piqani B."/>
            <person name="Purcell S."/>
            <person name="Rachupka T."/>
            <person name="Ramasamy U."/>
            <person name="Rameau R."/>
            <person name="Ray V."/>
            <person name="Raymond C."/>
            <person name="Retta R."/>
            <person name="Richardson S."/>
            <person name="Rise C."/>
            <person name="Rodriguez J."/>
            <person name="Rogers J."/>
            <person name="Rogov P."/>
            <person name="Rutman M."/>
            <person name="Schupbach R."/>
            <person name="Seaman C."/>
            <person name="Settipalli S."/>
            <person name="Sharpe T."/>
            <person name="Sheridan J."/>
            <person name="Sherpa N."/>
            <person name="Shi J."/>
            <person name="Smirnov S."/>
            <person name="Smith C."/>
            <person name="Sougnez C."/>
            <person name="Spencer B."/>
            <person name="Stalker J."/>
            <person name="Stange-thomann N."/>
            <person name="Stavropoulos S."/>
            <person name="Stetson K."/>
            <person name="Stone C."/>
            <person name="Stone S."/>
            <person name="Stubbs M."/>
            <person name="Talamas J."/>
            <person name="Tchuinga P."/>
            <person name="Tenzing P."/>
            <person name="Tesfaye S."/>
            <person name="Theodore J."/>
            <person name="Thoulutsang Y."/>
            <person name="Topham K."/>
            <person name="Towey S."/>
            <person name="Tsamla T."/>
            <person name="Tsomo N."/>
            <person name="Vallee D."/>
            <person name="Vassiliev H."/>
            <person name="Venkataraman V."/>
            <person name="Vinson J."/>
            <person name="Vo A."/>
            <person name="Wade C."/>
            <person name="Wang S."/>
            <person name="Wangchuk T."/>
            <person name="Wangdi T."/>
            <person name="Whittaker C."/>
            <person name="Wilkinson J."/>
            <person name="Wu Y."/>
            <person name="Wyman D."/>
            <person name="Yadav S."/>
            <person name="Yang S."/>
            <person name="Yang X."/>
            <person name="Yeager S."/>
            <person name="Yee E."/>
            <person name="Young G."/>
            <person name="Zainoun J."/>
            <person name="Zembeck L."/>
            <person name="Zimmer A."/>
            <person name="Zody M."/>
            <person name="Lander E."/>
        </authorList>
    </citation>
    <scope>NUCLEOTIDE SEQUENCE [LARGE SCALE GENOMIC DNA]</scope>
</reference>
<dbReference type="AlphaFoldDB" id="H2YYB1"/>
<keyword evidence="2" id="KW-1185">Reference proteome</keyword>
<reference evidence="1" key="3">
    <citation type="submission" date="2025-09" db="UniProtKB">
        <authorList>
            <consortium name="Ensembl"/>
        </authorList>
    </citation>
    <scope>IDENTIFICATION</scope>
</reference>
<proteinExistence type="predicted"/>
<dbReference type="Proteomes" id="UP000007875">
    <property type="component" value="Unassembled WGS sequence"/>
</dbReference>
<dbReference type="InParanoid" id="H2YYB1"/>
<sequence>MVKQTNVKNRKLICDKLLTFQTQLEADYSDKLYEVSRKRYAQIDDLENVHTGFKSAVKREVKSLIPFSDIYKETIKLSFERVDAQYQKVEREYKEIWKEYSDNLSLNWSILAPAVEGMATFCGKVMRVLTSSNEEIDVSKLKSILYLKELNL</sequence>
<accession>H2YYB1</accession>
<evidence type="ECO:0000313" key="1">
    <source>
        <dbReference type="Ensembl" id="ENSCSAVP00000010322.1"/>
    </source>
</evidence>
<organism evidence="1 2">
    <name type="scientific">Ciona savignyi</name>
    <name type="common">Pacific transparent sea squirt</name>
    <dbReference type="NCBI Taxonomy" id="51511"/>
    <lineage>
        <taxon>Eukaryota</taxon>
        <taxon>Metazoa</taxon>
        <taxon>Chordata</taxon>
        <taxon>Tunicata</taxon>
        <taxon>Ascidiacea</taxon>
        <taxon>Phlebobranchia</taxon>
        <taxon>Cionidae</taxon>
        <taxon>Ciona</taxon>
    </lineage>
</organism>
<dbReference type="GeneTree" id="ENSGT00530000067576"/>
<dbReference type="HOGENOM" id="CLU_1721723_0_0_1"/>